<protein>
    <recommendedName>
        <fullName evidence="5">Phytoene synthase</fullName>
    </recommendedName>
</protein>
<dbReference type="InterPro" id="IPR002060">
    <property type="entry name" value="Squ/phyt_synthse"/>
</dbReference>
<comment type="caution">
    <text evidence="3">The sequence shown here is derived from an EMBL/GenBank/DDBJ whole genome shotgun (WGS) entry which is preliminary data.</text>
</comment>
<dbReference type="SUPFAM" id="SSF48576">
    <property type="entry name" value="Terpenoid synthases"/>
    <property type="match status" value="2"/>
</dbReference>
<evidence type="ECO:0000256" key="1">
    <source>
        <dbReference type="ARBA" id="ARBA00022679"/>
    </source>
</evidence>
<proteinExistence type="predicted"/>
<dbReference type="SFLD" id="SFLDS00005">
    <property type="entry name" value="Isoprenoid_Synthase_Type_I"/>
    <property type="match status" value="2"/>
</dbReference>
<feature type="compositionally biased region" description="Gly residues" evidence="2">
    <location>
        <begin position="1"/>
        <end position="12"/>
    </location>
</feature>
<dbReference type="SFLD" id="SFLDG01018">
    <property type="entry name" value="Squalene/Phytoene_Synthase_Lik"/>
    <property type="match status" value="2"/>
</dbReference>
<evidence type="ECO:0000313" key="4">
    <source>
        <dbReference type="Proteomes" id="UP000697995"/>
    </source>
</evidence>
<dbReference type="InterPro" id="IPR044843">
    <property type="entry name" value="Trans_IPPS_bact-type"/>
</dbReference>
<dbReference type="Proteomes" id="UP000697995">
    <property type="component" value="Unassembled WGS sequence"/>
</dbReference>
<dbReference type="InterPro" id="IPR033904">
    <property type="entry name" value="Trans_IPPS_HH"/>
</dbReference>
<dbReference type="CDD" id="cd00683">
    <property type="entry name" value="Trans_IPPS_HH"/>
    <property type="match status" value="1"/>
</dbReference>
<dbReference type="PANTHER" id="PTHR31480">
    <property type="entry name" value="BIFUNCTIONAL LYCOPENE CYCLASE/PHYTOENE SYNTHASE"/>
    <property type="match status" value="1"/>
</dbReference>
<dbReference type="InterPro" id="IPR008949">
    <property type="entry name" value="Isoprenoid_synthase_dom_sf"/>
</dbReference>
<dbReference type="SFLD" id="SFLDG01212">
    <property type="entry name" value="Phytoene_synthase_like"/>
    <property type="match status" value="1"/>
</dbReference>
<keyword evidence="4" id="KW-1185">Reference proteome</keyword>
<name>A0ABS1D434_9PROT</name>
<evidence type="ECO:0000256" key="2">
    <source>
        <dbReference type="SAM" id="MobiDB-lite"/>
    </source>
</evidence>
<dbReference type="Pfam" id="PF00494">
    <property type="entry name" value="SQS_PSY"/>
    <property type="match status" value="2"/>
</dbReference>
<gene>
    <name evidence="3" type="ORF">CKO45_20575</name>
</gene>
<keyword evidence="1" id="KW-0808">Transferase</keyword>
<feature type="region of interest" description="Disordered" evidence="2">
    <location>
        <begin position="1"/>
        <end position="26"/>
    </location>
</feature>
<reference evidence="3 4" key="1">
    <citation type="journal article" date="2020" name="Microorganisms">
        <title>Osmotic Adaptation and Compatible Solute Biosynthesis of Phototrophic Bacteria as Revealed from Genome Analyses.</title>
        <authorList>
            <person name="Imhoff J.F."/>
            <person name="Rahn T."/>
            <person name="Kunzel S."/>
            <person name="Keller A."/>
            <person name="Neulinger S.C."/>
        </authorList>
    </citation>
    <scope>NUCLEOTIDE SEQUENCE [LARGE SCALE GENOMIC DNA]</scope>
    <source>
        <strain evidence="3 4">DSM 15382</strain>
    </source>
</reference>
<dbReference type="Gene3D" id="1.10.600.10">
    <property type="entry name" value="Farnesyl Diphosphate Synthase"/>
    <property type="match status" value="2"/>
</dbReference>
<evidence type="ECO:0008006" key="5">
    <source>
        <dbReference type="Google" id="ProtNLM"/>
    </source>
</evidence>
<dbReference type="InterPro" id="IPR019845">
    <property type="entry name" value="Squalene/phytoene_synthase_CS"/>
</dbReference>
<dbReference type="EMBL" id="NRSG01000195">
    <property type="protein sequence ID" value="MBK1660619.1"/>
    <property type="molecule type" value="Genomic_DNA"/>
</dbReference>
<accession>A0ABS1D434</accession>
<dbReference type="PROSITE" id="PS01045">
    <property type="entry name" value="SQUALEN_PHYTOEN_SYN_2"/>
    <property type="match status" value="1"/>
</dbReference>
<sequence>MGPGALGGGQAGGLERPRISRHKGGMNAPVRVDASLAVAATPTRDHDEENFPTASLLLAKPLRAKVMAFYRFVRVADDIGDSPDLAPEEKLRRLDAMDRALDDPGTAVPEAAAMHRAMGGAGVGVAEARLMLSAFRQDAVQHRYADWDDLVDYCRRSADPVGRMLLRLHGDGANGPANAAADALCTALQILNHLQDLVPDRKALDRIYLPESWMAIAGGEAAFFDPANGARRREVLDAALDRVEEQLDRAAILPRLLRSRRLAVQSAMTIGCGRRLLARLRRADPVLGRVALTKMDFAAALAEGLRLGPPDAPVVAARVSRTGSSFARGMAALKGGRRRALWGVYAFCRAVDDIADGAMPEAEKRRFLADWRRKLDAQDCVLSRELAWARAEYGVPLAECEAMIAGMETDSADRLRLETEADLDLYCRRVAGSVGAMSVRIFGAPEAEGFGLALGHTFQLTNILRDVDEDALRERVYIPRDLLAAAGIPDGPAQEIVAHPGFAAICERLGERARAGFAAAERDIRQYDPQALLPAAVMMWGYRRLLDRLLARGWQARGTRPRLTTGEKLRMAWMALGSGKARG</sequence>
<evidence type="ECO:0000313" key="3">
    <source>
        <dbReference type="EMBL" id="MBK1660619.1"/>
    </source>
</evidence>
<organism evidence="3 4">
    <name type="scientific">Paracraurococcus ruber</name>
    <dbReference type="NCBI Taxonomy" id="77675"/>
    <lineage>
        <taxon>Bacteria</taxon>
        <taxon>Pseudomonadati</taxon>
        <taxon>Pseudomonadota</taxon>
        <taxon>Alphaproteobacteria</taxon>
        <taxon>Acetobacterales</taxon>
        <taxon>Roseomonadaceae</taxon>
        <taxon>Paracraurococcus</taxon>
    </lineage>
</organism>